<sequence length="665" mass="72967">GGHPESHGGRERENRKETLQVTSKGIIRSGESLSTCLQVCVRLTHTPWARVSAGNRNLSTDPAVSRHRPAPKGKFIDFVAAKHREVSKKVAIKQKKRSSDLLRLIDLDFSVTFSLLDMPPLSEYDMYIKSFGTTNTKQAYVQCNEDNMEREIQTEEVETSEKWTQHPADRGAVCGGASLALESLDESVTSVNFDSQRLAAFLLSASQVVSVLLEEDRAERLSLGKPRTQEDGLSFSDGGLHLNPGVPFLRGREVALIVFSQVQRQTVLSVHRPLAGPSAVRLDSNTILCVWNIWEPSQPQKILVYESEVLCCCFSPGRATLVFAGTAVGSLVLWDLRERSDLHCNIRIGDHDWTLRYPTFSTDSVLASSSHLSSVTSLEPIPTSAVEARRAGLPLLSSKEESSGLSFQLASLDEKGVLNLWVSFLFKSQIACVLCVDCTGLKPGGKVKLLLSSSIITLERLSPGDSTDVGPVHSLLLKFLPSDSNHFFIATSTGLVAHGTRHGPRRPPRFYKPRAAGPTPSRVTSLDFSPFGEPLFLVGCDDSTVRLHSVATEFPIMEWSCRGPVLSGHWSLTRPTVFCVLDSAPTLHLWDLSQKDLEPTAVESLRSDSVTAMAVFGDPSKQNTFSGISLARSSGKIEIHYFNTKWTSSAPDELEKLESLLYGAH</sequence>
<dbReference type="Ensembl" id="ENSSFOT00015005410.2">
    <property type="protein sequence ID" value="ENSSFOP00015005323.2"/>
    <property type="gene ID" value="ENSSFOG00015003452.2"/>
</dbReference>
<protein>
    <submittedName>
        <fullName evidence="2">Dynein 2 intermediate chain 1</fullName>
    </submittedName>
</protein>
<dbReference type="PANTHER" id="PTHR16022">
    <property type="entry name" value="WD REPEAT DOMAIN 60"/>
    <property type="match status" value="1"/>
</dbReference>
<dbReference type="GO" id="GO:0005868">
    <property type="term" value="C:cytoplasmic dynein complex"/>
    <property type="evidence" value="ECO:0007669"/>
    <property type="project" value="InterPro"/>
</dbReference>
<dbReference type="GO" id="GO:0045503">
    <property type="term" value="F:dynein light chain binding"/>
    <property type="evidence" value="ECO:0007669"/>
    <property type="project" value="InterPro"/>
</dbReference>
<reference evidence="2" key="2">
    <citation type="submission" date="2025-08" db="UniProtKB">
        <authorList>
            <consortium name="Ensembl"/>
        </authorList>
    </citation>
    <scope>IDENTIFICATION</scope>
</reference>
<dbReference type="Proteomes" id="UP000694397">
    <property type="component" value="Chromosome 9"/>
</dbReference>
<dbReference type="InterPro" id="IPR042505">
    <property type="entry name" value="DYNC2I1"/>
</dbReference>
<reference evidence="2" key="3">
    <citation type="submission" date="2025-09" db="UniProtKB">
        <authorList>
            <consortium name="Ensembl"/>
        </authorList>
    </citation>
    <scope>IDENTIFICATION</scope>
</reference>
<dbReference type="PANTHER" id="PTHR16022:SF0">
    <property type="entry name" value="CYTOPLASMIC DYNEIN 2 INTERMEDIATE CHAIN 1"/>
    <property type="match status" value="1"/>
</dbReference>
<dbReference type="GO" id="GO:0045504">
    <property type="term" value="F:dynein heavy chain binding"/>
    <property type="evidence" value="ECO:0007669"/>
    <property type="project" value="InterPro"/>
</dbReference>
<dbReference type="Gene3D" id="2.130.10.10">
    <property type="entry name" value="YVTN repeat-like/Quinoprotein amine dehydrogenase"/>
    <property type="match status" value="2"/>
</dbReference>
<dbReference type="AlphaFoldDB" id="A0A8C9UYB7"/>
<dbReference type="InterPro" id="IPR015943">
    <property type="entry name" value="WD40/YVTN_repeat-like_dom_sf"/>
</dbReference>
<dbReference type="SMART" id="SM00320">
    <property type="entry name" value="WD40"/>
    <property type="match status" value="3"/>
</dbReference>
<proteinExistence type="predicted"/>
<dbReference type="OrthoDB" id="2162425at2759"/>
<dbReference type="GO" id="GO:0005929">
    <property type="term" value="C:cilium"/>
    <property type="evidence" value="ECO:0007669"/>
    <property type="project" value="GOC"/>
</dbReference>
<evidence type="ECO:0000313" key="3">
    <source>
        <dbReference type="Proteomes" id="UP000694397"/>
    </source>
</evidence>
<dbReference type="GO" id="GO:0042073">
    <property type="term" value="P:intraciliary transport"/>
    <property type="evidence" value="ECO:0007669"/>
    <property type="project" value="InterPro"/>
</dbReference>
<dbReference type="FunFam" id="2.130.10.10:FF:000585">
    <property type="entry name" value="WD repeat domain 60"/>
    <property type="match status" value="1"/>
</dbReference>
<organism evidence="2 3">
    <name type="scientific">Scleropages formosus</name>
    <name type="common">Asian bonytongue</name>
    <name type="synonym">Osteoglossum formosum</name>
    <dbReference type="NCBI Taxonomy" id="113540"/>
    <lineage>
        <taxon>Eukaryota</taxon>
        <taxon>Metazoa</taxon>
        <taxon>Chordata</taxon>
        <taxon>Craniata</taxon>
        <taxon>Vertebrata</taxon>
        <taxon>Euteleostomi</taxon>
        <taxon>Actinopterygii</taxon>
        <taxon>Neopterygii</taxon>
        <taxon>Teleostei</taxon>
        <taxon>Osteoglossocephala</taxon>
        <taxon>Osteoglossomorpha</taxon>
        <taxon>Osteoglossiformes</taxon>
        <taxon>Osteoglossidae</taxon>
        <taxon>Scleropages</taxon>
    </lineage>
</organism>
<name>A0A8C9UYB7_SCLFO</name>
<reference evidence="2 3" key="1">
    <citation type="submission" date="2019-04" db="EMBL/GenBank/DDBJ databases">
        <authorList>
            <consortium name="Wellcome Sanger Institute Data Sharing"/>
        </authorList>
    </citation>
    <scope>NUCLEOTIDE SEQUENCE [LARGE SCALE GENOMIC DNA]</scope>
</reference>
<dbReference type="SUPFAM" id="SSF50978">
    <property type="entry name" value="WD40 repeat-like"/>
    <property type="match status" value="1"/>
</dbReference>
<dbReference type="GeneTree" id="ENSGT00390000013743"/>
<keyword evidence="3" id="KW-1185">Reference proteome</keyword>
<feature type="region of interest" description="Disordered" evidence="1">
    <location>
        <begin position="498"/>
        <end position="522"/>
    </location>
</feature>
<evidence type="ECO:0000256" key="1">
    <source>
        <dbReference type="SAM" id="MobiDB-lite"/>
    </source>
</evidence>
<gene>
    <name evidence="2" type="primary">DYNC2I1</name>
    <name evidence="2" type="synonym">dync2i1</name>
</gene>
<dbReference type="InterPro" id="IPR036322">
    <property type="entry name" value="WD40_repeat_dom_sf"/>
</dbReference>
<feature type="compositionally biased region" description="Basic residues" evidence="1">
    <location>
        <begin position="499"/>
        <end position="512"/>
    </location>
</feature>
<accession>A0A8C9UYB7</accession>
<evidence type="ECO:0000313" key="2">
    <source>
        <dbReference type="Ensembl" id="ENSSFOP00015005323.2"/>
    </source>
</evidence>
<dbReference type="InterPro" id="IPR001680">
    <property type="entry name" value="WD40_rpt"/>
</dbReference>